<keyword evidence="4" id="KW-1185">Reference proteome</keyword>
<dbReference type="STRING" id="115433.SAMN05421835_14333"/>
<dbReference type="Proteomes" id="UP000199025">
    <property type="component" value="Unassembled WGS sequence"/>
</dbReference>
<feature type="transmembrane region" description="Helical" evidence="1">
    <location>
        <begin position="245"/>
        <end position="265"/>
    </location>
</feature>
<protein>
    <submittedName>
        <fullName evidence="3">Glycosyl transferase family group 2</fullName>
    </submittedName>
</protein>
<dbReference type="GO" id="GO:0016740">
    <property type="term" value="F:transferase activity"/>
    <property type="evidence" value="ECO:0007669"/>
    <property type="project" value="UniProtKB-KW"/>
</dbReference>
<dbReference type="OrthoDB" id="9810303at2"/>
<gene>
    <name evidence="3" type="ORF">SAMN05421835_14333</name>
</gene>
<reference evidence="3 4" key="1">
    <citation type="submission" date="2016-10" db="EMBL/GenBank/DDBJ databases">
        <authorList>
            <person name="de Groot N.N."/>
        </authorList>
    </citation>
    <scope>NUCLEOTIDE SEQUENCE [LARGE SCALE GENOMIC DNA]</scope>
    <source>
        <strain evidence="3 4">DSM 44468</strain>
    </source>
</reference>
<keyword evidence="1" id="KW-0472">Membrane</keyword>
<keyword evidence="3" id="KW-0808">Transferase</keyword>
<organism evidence="3 4">
    <name type="scientific">Amycolatopsis sacchari</name>
    <dbReference type="NCBI Taxonomy" id="115433"/>
    <lineage>
        <taxon>Bacteria</taxon>
        <taxon>Bacillati</taxon>
        <taxon>Actinomycetota</taxon>
        <taxon>Actinomycetes</taxon>
        <taxon>Pseudonocardiales</taxon>
        <taxon>Pseudonocardiaceae</taxon>
        <taxon>Amycolatopsis</taxon>
    </lineage>
</organism>
<feature type="transmembrane region" description="Helical" evidence="1">
    <location>
        <begin position="166"/>
        <end position="197"/>
    </location>
</feature>
<dbReference type="InterPro" id="IPR029044">
    <property type="entry name" value="Nucleotide-diphossugar_trans"/>
</dbReference>
<evidence type="ECO:0000256" key="1">
    <source>
        <dbReference type="SAM" id="Phobius"/>
    </source>
</evidence>
<proteinExistence type="predicted"/>
<feature type="domain" description="Glycosyltransferase 2-like" evidence="2">
    <location>
        <begin position="20"/>
        <end position="198"/>
    </location>
</feature>
<keyword evidence="1" id="KW-0812">Transmembrane</keyword>
<sequence>MTSTLVPRGSRAEVLVREAALPEFDDPEVVAVAGCAVTDWRSSRRGATGFVLTAHRSRTYALLQRLLKFGQTWHRTNATHIVPGFASLYRGRVLPSIDINPPGLVIEDFNMTFEVYRRRLGKVGFSLGARAVTQDPDTWRDYVRQVRRWALGFWQTVRRFRPRWDLFTAMLAAYVGELVLAGVLLVSLPLLVLVLVLPVPVLHDLVAGYFSLGTVGLGVVLPDVLLTVLVAAVERRPRYLLAAPFFLPLRIVDAAIALAAIPLAWRARSTGRWKSPVRRGAESAA</sequence>
<dbReference type="AlphaFoldDB" id="A0A1I4DB68"/>
<feature type="transmembrane region" description="Helical" evidence="1">
    <location>
        <begin position="209"/>
        <end position="233"/>
    </location>
</feature>
<dbReference type="InterPro" id="IPR001173">
    <property type="entry name" value="Glyco_trans_2-like"/>
</dbReference>
<evidence type="ECO:0000313" key="4">
    <source>
        <dbReference type="Proteomes" id="UP000199025"/>
    </source>
</evidence>
<evidence type="ECO:0000259" key="2">
    <source>
        <dbReference type="Pfam" id="PF13632"/>
    </source>
</evidence>
<evidence type="ECO:0000313" key="3">
    <source>
        <dbReference type="EMBL" id="SFK90355.1"/>
    </source>
</evidence>
<accession>A0A1I4DB68</accession>
<dbReference type="RefSeq" id="WP_091516956.1">
    <property type="nucleotide sequence ID" value="NZ_FORP01000043.1"/>
</dbReference>
<dbReference type="SUPFAM" id="SSF53448">
    <property type="entry name" value="Nucleotide-diphospho-sugar transferases"/>
    <property type="match status" value="1"/>
</dbReference>
<name>A0A1I4DB68_9PSEU</name>
<dbReference type="Pfam" id="PF13632">
    <property type="entry name" value="Glyco_trans_2_3"/>
    <property type="match status" value="1"/>
</dbReference>
<keyword evidence="1" id="KW-1133">Transmembrane helix</keyword>
<dbReference type="EMBL" id="FORP01000043">
    <property type="protein sequence ID" value="SFK90355.1"/>
    <property type="molecule type" value="Genomic_DNA"/>
</dbReference>